<evidence type="ECO:0000256" key="2">
    <source>
        <dbReference type="ARBA" id="ARBA00010735"/>
    </source>
</evidence>
<reference evidence="9" key="1">
    <citation type="submission" date="2022-05" db="EMBL/GenBank/DDBJ databases">
        <title>Jatrophihabitans sp. SB3-54 whole genome sequence.</title>
        <authorList>
            <person name="Suh M.K."/>
            <person name="Eom M.K."/>
            <person name="Kim J.S."/>
            <person name="Kim H.S."/>
            <person name="Do H.E."/>
            <person name="Shin Y.K."/>
            <person name="Lee J.-S."/>
        </authorList>
    </citation>
    <scope>NUCLEOTIDE SEQUENCE</scope>
    <source>
        <strain evidence="9">SB3-54</strain>
    </source>
</reference>
<sequence length="228" mass="22841">MTSAAQHAPRRAVIRDSLGVGIAVGAYGAAFGLASVAAGLSVLQTCLLSLFAFTGGTQFAVVGVVAGGGTLAAALSSGLLLGARNTLYAMRLAPLLQVRGVRRMAAALGTIDESTAMAVSQTSVANSRTAFWWTFGGVFTFWNLSTLIGAAGATVLGDPTRFGLDAVIPAAFLALLAPRLRGGALERGVALGAAVIALALIPLTPPGVPVLASCGALLLAARLRETPA</sequence>
<feature type="transmembrane region" description="Helical" evidence="8">
    <location>
        <begin position="59"/>
        <end position="81"/>
    </location>
</feature>
<feature type="transmembrane region" description="Helical" evidence="8">
    <location>
        <begin position="184"/>
        <end position="201"/>
    </location>
</feature>
<dbReference type="PANTHER" id="PTHR34979">
    <property type="entry name" value="INNER MEMBRANE PROTEIN YGAZ"/>
    <property type="match status" value="1"/>
</dbReference>
<gene>
    <name evidence="9" type="ORF">M6B22_07490</name>
</gene>
<evidence type="ECO:0000256" key="3">
    <source>
        <dbReference type="ARBA" id="ARBA00022448"/>
    </source>
</evidence>
<proteinExistence type="inferred from homology"/>
<evidence type="ECO:0000313" key="10">
    <source>
        <dbReference type="Proteomes" id="UP001164693"/>
    </source>
</evidence>
<keyword evidence="3" id="KW-0813">Transport</keyword>
<dbReference type="Proteomes" id="UP001164693">
    <property type="component" value="Chromosome"/>
</dbReference>
<feature type="transmembrane region" description="Helical" evidence="8">
    <location>
        <begin position="159"/>
        <end position="177"/>
    </location>
</feature>
<evidence type="ECO:0000256" key="7">
    <source>
        <dbReference type="ARBA" id="ARBA00023136"/>
    </source>
</evidence>
<evidence type="ECO:0000256" key="1">
    <source>
        <dbReference type="ARBA" id="ARBA00004651"/>
    </source>
</evidence>
<evidence type="ECO:0000256" key="5">
    <source>
        <dbReference type="ARBA" id="ARBA00022692"/>
    </source>
</evidence>
<feature type="transmembrane region" description="Helical" evidence="8">
    <location>
        <begin position="130"/>
        <end position="153"/>
    </location>
</feature>
<keyword evidence="7 8" id="KW-0472">Membrane</keyword>
<evidence type="ECO:0000256" key="4">
    <source>
        <dbReference type="ARBA" id="ARBA00022475"/>
    </source>
</evidence>
<keyword evidence="6 8" id="KW-1133">Transmembrane helix</keyword>
<evidence type="ECO:0000256" key="8">
    <source>
        <dbReference type="SAM" id="Phobius"/>
    </source>
</evidence>
<comment type="subcellular location">
    <subcellularLocation>
        <location evidence="1">Cell membrane</location>
        <topology evidence="1">Multi-pass membrane protein</topology>
    </subcellularLocation>
</comment>
<dbReference type="RefSeq" id="WP_269445138.1">
    <property type="nucleotide sequence ID" value="NZ_CP097463.1"/>
</dbReference>
<accession>A0ABY7K177</accession>
<keyword evidence="10" id="KW-1185">Reference proteome</keyword>
<keyword evidence="5 8" id="KW-0812">Transmembrane</keyword>
<organism evidence="9 10">
    <name type="scientific">Jatrophihabitans cynanchi</name>
    <dbReference type="NCBI Taxonomy" id="2944128"/>
    <lineage>
        <taxon>Bacteria</taxon>
        <taxon>Bacillati</taxon>
        <taxon>Actinomycetota</taxon>
        <taxon>Actinomycetes</taxon>
        <taxon>Jatrophihabitantales</taxon>
        <taxon>Jatrophihabitantaceae</taxon>
        <taxon>Jatrophihabitans</taxon>
    </lineage>
</organism>
<dbReference type="PANTHER" id="PTHR34979:SF1">
    <property type="entry name" value="INNER MEMBRANE PROTEIN YGAZ"/>
    <property type="match status" value="1"/>
</dbReference>
<dbReference type="EMBL" id="CP097463">
    <property type="protein sequence ID" value="WAX58599.1"/>
    <property type="molecule type" value="Genomic_DNA"/>
</dbReference>
<keyword evidence="4" id="KW-1003">Cell membrane</keyword>
<comment type="similarity">
    <text evidence="2">Belongs to the AzlC family.</text>
</comment>
<feature type="transmembrane region" description="Helical" evidence="8">
    <location>
        <begin position="20"/>
        <end position="53"/>
    </location>
</feature>
<evidence type="ECO:0000256" key="6">
    <source>
        <dbReference type="ARBA" id="ARBA00022989"/>
    </source>
</evidence>
<dbReference type="Pfam" id="PF03591">
    <property type="entry name" value="AzlC"/>
    <property type="match status" value="1"/>
</dbReference>
<dbReference type="InterPro" id="IPR011606">
    <property type="entry name" value="Brnchd-chn_aa_trnsp_permease"/>
</dbReference>
<name>A0ABY7K177_9ACTN</name>
<evidence type="ECO:0000313" key="9">
    <source>
        <dbReference type="EMBL" id="WAX58599.1"/>
    </source>
</evidence>
<protein>
    <submittedName>
        <fullName evidence="9">AzlC family ABC transporter permease</fullName>
    </submittedName>
</protein>